<evidence type="ECO:0000256" key="1">
    <source>
        <dbReference type="SAM" id="MobiDB-lite"/>
    </source>
</evidence>
<feature type="compositionally biased region" description="Polar residues" evidence="1">
    <location>
        <begin position="1266"/>
        <end position="1275"/>
    </location>
</feature>
<sequence>MSASGAHVATSSCLEAFGALRSHLQSAKPELAAQVPDADVEDEFGRFRLWAANIGALSRGHSSLDYRLRDAPVVLEGALKLLNELQQELHQMCLVLSCARLPYEAQISLRAAGHVDDSDTSSLSSDSESSSDSSSDSDDEKLAPSELRRRVSALSNINDNFYRLSRSIRAPASHSRLLKALSYKLIDKESGVDVVQQFAPVDLAFTKDLFSQLRRNAQDQYANCPTLDDGDLAMIKRLAQGITCRRQQFLYWKHHRKKLGFYAEKEILKIPKPAPTVHLKGDEMRESVAGPRASLPVIGKAQTESYRPKTTLTETTATLFIAPTNVPDGNQSVTSYATTARGLDGSRIEFPKLPKDIKKGKDFECPYCLMICPPHYQMPRAWRAHLLRDLRPYMCTHKHCQQPDELFATKQEWLNHEHTHQKAWQCPEHASTHFLRQDDLKRHLLAENHESLQRMGLEDLLAICETARPDSRTVCPICFVDAGSSYGLENHLANHLERFAAFALPRDVEGDADEESPENSNMSDHAFARSDQSEVSDISYAFAGEDKKAEIETLARMTRGISSTNFGGEYFPAVNKLHYQIISIVNLPTEILDKLNIDLQFKAVFKTIPRLLIELKEVVALVDSDDFRECTSELIFQMERLDSILQEYAVDFALDSSHPRLGIDTVFSNQSLEDGRERNQADGELSPSRDSSPDSVVNGTGPRLSTMNLDRSRTSDSAEDAASPIRDSSPDSIVNRTNSLLSTMDLNKFQTSNPAADDLSPTRDSSLDSAVNRTSLGLSTMDLSGAQSVMTEEEEEFLIHLRDEREPKPDWKTTMAEFNEHTGKNYRIPALQMRYSRLNKKLRVGTVNRTVLDNVIVNASTRVDGMPLGKTESESFYRKQLTTYAAFAIVANQDKIESKKEERWVKAQINQESYPTEHIINMIRNLDAGPISMAERKAHLIPSQSAHITNILNNMIRNEREGQFFEWVLAQLDCEESMNPKTGQKEIMFITIYLKRAPLPGIDVFHLYRERQERARMQAIHGQQEQNFHQQAQAIQQQQQDRLKGQAARTEAKSKASNNGEGDEPTEEPASKNMPRNSPPFLIATLTSLLTRAQPIQQRLQDIATEGKVTSNALVILKRIFPGICVAITSLITMLREGIPDSSIVLFIEEIDTKCQRLFEDSLTFLDKYKKSIRLGLISQKTLGWGSKKQYREDKLRLVTSAQSVEEEINYTLELHARGRLRKHRHDQDELISPLSTEPRTLTADNAEASGGLSRGDEHEQRPESPKNSQNTDNMQVLGLEDGPKWDMKHRSCLN</sequence>
<feature type="compositionally biased region" description="Low complexity" evidence="1">
    <location>
        <begin position="120"/>
        <end position="134"/>
    </location>
</feature>
<dbReference type="OrthoDB" id="20872at2759"/>
<dbReference type="VEuPathDB" id="FungiDB:GMDG_04714"/>
<feature type="compositionally biased region" description="Polar residues" evidence="1">
    <location>
        <begin position="1234"/>
        <end position="1244"/>
    </location>
</feature>
<feature type="region of interest" description="Disordered" evidence="1">
    <location>
        <begin position="115"/>
        <end position="145"/>
    </location>
</feature>
<feature type="domain" description="Oxidoreductase acuF-like C2H2 type zinc-finger" evidence="2">
    <location>
        <begin position="360"/>
        <end position="390"/>
    </location>
</feature>
<dbReference type="VEuPathDB" id="FungiDB:GMDG_04715"/>
<gene>
    <name evidence="3" type="ORF">VC83_07939</name>
</gene>
<dbReference type="Proteomes" id="UP000077154">
    <property type="component" value="Unassembled WGS sequence"/>
</dbReference>
<protein>
    <recommendedName>
        <fullName evidence="2">Oxidoreductase acuF-like C2H2 type zinc-finger domain-containing protein</fullName>
    </recommendedName>
</protein>
<feature type="region of interest" description="Disordered" evidence="1">
    <location>
        <begin position="509"/>
        <end position="530"/>
    </location>
</feature>
<accession>A0A177A146</accession>
<feature type="compositionally biased region" description="Basic and acidic residues" evidence="1">
    <location>
        <begin position="1255"/>
        <end position="1265"/>
    </location>
</feature>
<dbReference type="PANTHER" id="PTHR35391:SF7">
    <property type="entry name" value="C2H2-TYPE DOMAIN-CONTAINING PROTEIN"/>
    <property type="match status" value="1"/>
</dbReference>
<dbReference type="InterPro" id="IPR058925">
    <property type="entry name" value="zf-C2H2_AcuF"/>
</dbReference>
<feature type="compositionally biased region" description="Basic and acidic residues" evidence="1">
    <location>
        <begin position="1282"/>
        <end position="1295"/>
    </location>
</feature>
<feature type="region of interest" description="Disordered" evidence="1">
    <location>
        <begin position="1224"/>
        <end position="1295"/>
    </location>
</feature>
<feature type="region of interest" description="Disordered" evidence="1">
    <location>
        <begin position="667"/>
        <end position="735"/>
    </location>
</feature>
<dbReference type="GeneID" id="36290983"/>
<name>A0A177A146_9PEZI</name>
<reference evidence="3" key="1">
    <citation type="submission" date="2016-03" db="EMBL/GenBank/DDBJ databases">
        <title>Updated assembly of Pseudogymnoascus destructans, the fungus causing white-nose syndrome of bats.</title>
        <authorList>
            <person name="Palmer J.M."/>
            <person name="Drees K.P."/>
            <person name="Foster J.T."/>
            <person name="Lindner D.L."/>
        </authorList>
    </citation>
    <scope>NUCLEOTIDE SEQUENCE [LARGE SCALE GENOMIC DNA]</scope>
    <source>
        <strain evidence="3">20631-21</strain>
    </source>
</reference>
<dbReference type="EMBL" id="KV441406">
    <property type="protein sequence ID" value="OAF55995.1"/>
    <property type="molecule type" value="Genomic_DNA"/>
</dbReference>
<proteinExistence type="predicted"/>
<dbReference type="eggNOG" id="KOG2633">
    <property type="taxonomic scope" value="Eukaryota"/>
</dbReference>
<dbReference type="Pfam" id="PF26082">
    <property type="entry name" value="zf-C2H2_AcuF"/>
    <property type="match status" value="1"/>
</dbReference>
<dbReference type="RefSeq" id="XP_024321293.1">
    <property type="nucleotide sequence ID" value="XM_024471503.1"/>
</dbReference>
<evidence type="ECO:0000259" key="2">
    <source>
        <dbReference type="Pfam" id="PF26082"/>
    </source>
</evidence>
<organism evidence="3">
    <name type="scientific">Pseudogymnoascus destructans</name>
    <dbReference type="NCBI Taxonomy" id="655981"/>
    <lineage>
        <taxon>Eukaryota</taxon>
        <taxon>Fungi</taxon>
        <taxon>Dikarya</taxon>
        <taxon>Ascomycota</taxon>
        <taxon>Pezizomycotina</taxon>
        <taxon>Leotiomycetes</taxon>
        <taxon>Thelebolales</taxon>
        <taxon>Thelebolaceae</taxon>
        <taxon>Pseudogymnoascus</taxon>
    </lineage>
</organism>
<feature type="region of interest" description="Disordered" evidence="1">
    <location>
        <begin position="1018"/>
        <end position="1078"/>
    </location>
</feature>
<evidence type="ECO:0000313" key="3">
    <source>
        <dbReference type="EMBL" id="OAF55995.1"/>
    </source>
</evidence>
<feature type="compositionally biased region" description="Low complexity" evidence="1">
    <location>
        <begin position="686"/>
        <end position="697"/>
    </location>
</feature>
<feature type="compositionally biased region" description="Low complexity" evidence="1">
    <location>
        <begin position="1023"/>
        <end position="1040"/>
    </location>
</feature>
<dbReference type="PANTHER" id="PTHR35391">
    <property type="entry name" value="C2H2-TYPE DOMAIN-CONTAINING PROTEIN-RELATED"/>
    <property type="match status" value="1"/>
</dbReference>